<dbReference type="InterPro" id="IPR050678">
    <property type="entry name" value="DNA_Partitioning_ATPase"/>
</dbReference>
<reference evidence="3 4" key="1">
    <citation type="submission" date="2019-02" db="EMBL/GenBank/DDBJ databases">
        <title>Genomic Encyclopedia of Type Strains, Phase IV (KMG-IV): sequencing the most valuable type-strain genomes for metagenomic binning, comparative biology and taxonomic classification.</title>
        <authorList>
            <person name="Goeker M."/>
        </authorList>
    </citation>
    <scope>NUCLEOTIDE SEQUENCE [LARGE SCALE GENOMIC DNA]</scope>
    <source>
        <strain evidence="3 4">DSM 101727</strain>
    </source>
</reference>
<protein>
    <submittedName>
        <fullName evidence="3">Cellulose biosynthesis protein BcsQ</fullName>
    </submittedName>
</protein>
<dbReference type="OrthoDB" id="345269at2"/>
<dbReference type="InterPro" id="IPR025669">
    <property type="entry name" value="AAA_dom"/>
</dbReference>
<gene>
    <name evidence="3" type="ORF">EV193_108128</name>
</gene>
<evidence type="ECO:0000313" key="3">
    <source>
        <dbReference type="EMBL" id="RZS34780.1"/>
    </source>
</evidence>
<keyword evidence="4" id="KW-1185">Reference proteome</keyword>
<sequence>MQTVAVLSLKGGVGKTTVVLGLASAALRRGARTLVVDLDPQCNATSSLDPPDTSTTLADVLESPRPAVVREAIAPSSWGPEVDVLVGSEEVEALNDPDPDNRRLGKLGRALAELARLAETELPYQLVLLDCPPSLGRLTRSALFAANGALVVTEPTLYAVSGAQRAMEAVEQTRREHNPELSPLGVVVNRVRARSYEHQFRIAELREHFGSLIMPVALPDRLAVQQAQGACKPIHDWGTPGSREVALAFNLVLARTLRTASTARGRHQALTDDDIEDDGDNTGEDGGELDEAVNG</sequence>
<dbReference type="AlphaFoldDB" id="A0A4Q7KIM9"/>
<feature type="domain" description="AAA" evidence="2">
    <location>
        <begin position="1"/>
        <end position="181"/>
    </location>
</feature>
<name>A0A4Q7KIM9_9PSEU</name>
<feature type="compositionally biased region" description="Acidic residues" evidence="1">
    <location>
        <begin position="271"/>
        <end position="295"/>
    </location>
</feature>
<dbReference type="CDD" id="cd02042">
    <property type="entry name" value="ParAB_family"/>
    <property type="match status" value="1"/>
</dbReference>
<dbReference type="SUPFAM" id="SSF52540">
    <property type="entry name" value="P-loop containing nucleoside triphosphate hydrolases"/>
    <property type="match status" value="1"/>
</dbReference>
<dbReference type="Pfam" id="PF13614">
    <property type="entry name" value="AAA_31"/>
    <property type="match status" value="1"/>
</dbReference>
<proteinExistence type="predicted"/>
<organism evidence="3 4">
    <name type="scientific">Herbihabitans rhizosphaerae</name>
    <dbReference type="NCBI Taxonomy" id="1872711"/>
    <lineage>
        <taxon>Bacteria</taxon>
        <taxon>Bacillati</taxon>
        <taxon>Actinomycetota</taxon>
        <taxon>Actinomycetes</taxon>
        <taxon>Pseudonocardiales</taxon>
        <taxon>Pseudonocardiaceae</taxon>
        <taxon>Herbihabitans</taxon>
    </lineage>
</organism>
<accession>A0A4Q7KIM9</accession>
<evidence type="ECO:0000313" key="4">
    <source>
        <dbReference type="Proteomes" id="UP000294257"/>
    </source>
</evidence>
<dbReference type="EMBL" id="SGWQ01000008">
    <property type="protein sequence ID" value="RZS34780.1"/>
    <property type="molecule type" value="Genomic_DNA"/>
</dbReference>
<dbReference type="PANTHER" id="PTHR13696">
    <property type="entry name" value="P-LOOP CONTAINING NUCLEOSIDE TRIPHOSPHATE HYDROLASE"/>
    <property type="match status" value="1"/>
</dbReference>
<dbReference type="RefSeq" id="WP_130346227.1">
    <property type="nucleotide sequence ID" value="NZ_SGWQ01000008.1"/>
</dbReference>
<dbReference type="Gene3D" id="3.40.50.300">
    <property type="entry name" value="P-loop containing nucleotide triphosphate hydrolases"/>
    <property type="match status" value="1"/>
</dbReference>
<comment type="caution">
    <text evidence="3">The sequence shown here is derived from an EMBL/GenBank/DDBJ whole genome shotgun (WGS) entry which is preliminary data.</text>
</comment>
<dbReference type="Proteomes" id="UP000294257">
    <property type="component" value="Unassembled WGS sequence"/>
</dbReference>
<feature type="region of interest" description="Disordered" evidence="1">
    <location>
        <begin position="262"/>
        <end position="295"/>
    </location>
</feature>
<evidence type="ECO:0000256" key="1">
    <source>
        <dbReference type="SAM" id="MobiDB-lite"/>
    </source>
</evidence>
<dbReference type="InterPro" id="IPR027417">
    <property type="entry name" value="P-loop_NTPase"/>
</dbReference>
<evidence type="ECO:0000259" key="2">
    <source>
        <dbReference type="Pfam" id="PF13614"/>
    </source>
</evidence>
<dbReference type="PANTHER" id="PTHR13696:SF99">
    <property type="entry name" value="COBYRINIC ACID AC-DIAMIDE SYNTHASE"/>
    <property type="match status" value="1"/>
</dbReference>